<dbReference type="Gene3D" id="2.130.10.130">
    <property type="entry name" value="Integrin alpha, N-terminal"/>
    <property type="match status" value="1"/>
</dbReference>
<evidence type="ECO:0000313" key="1">
    <source>
        <dbReference type="EMBL" id="OHW61540.1"/>
    </source>
</evidence>
<dbReference type="EMBL" id="MKIE01000011">
    <property type="protein sequence ID" value="OHW61540.1"/>
    <property type="molecule type" value="Genomic_DNA"/>
</dbReference>
<sequence length="268" mass="30451">MIVIKKTKCILVLIALAIGLTGCNWRVSPEELLEPPKLFEEDERISSMLEESLSEDAKLENISSDQGLSAVKKSDIDGDGKNEVLVFYSKEQEGSLHMSVFEESGGSYEVVLEEEVPGRLFEEMMLADVTGDGLKELVINTSDKRSQTGRYKMSIYSYRKDPNKLFEIDYSKYVIYDLDKNGSSDIIILNQEERAISVDYYSFNRGSSQMEFISEDLLDKREVVDMSAVEREGGNARVALEFYSQTEEMERVFLELDAEGKLKSEEED</sequence>
<reference evidence="1 2" key="1">
    <citation type="submission" date="2016-09" db="EMBL/GenBank/DDBJ databases">
        <title>Genome sequence of Eubacterium angustum.</title>
        <authorList>
            <person name="Poehlein A."/>
            <person name="Daniel R."/>
        </authorList>
    </citation>
    <scope>NUCLEOTIDE SEQUENCE [LARGE SCALE GENOMIC DNA]</scope>
    <source>
        <strain evidence="1 2">DSM 1989</strain>
    </source>
</reference>
<accession>A0A1S1V569</accession>
<dbReference type="Proteomes" id="UP000180254">
    <property type="component" value="Unassembled WGS sequence"/>
</dbReference>
<dbReference type="InterPro" id="IPR028994">
    <property type="entry name" value="Integrin_alpha_N"/>
</dbReference>
<dbReference type="OrthoDB" id="1743319at2"/>
<protein>
    <submittedName>
        <fullName evidence="1">FG-GAP repeat protein</fullName>
    </submittedName>
</protein>
<gene>
    <name evidence="1" type="ORF">EUAN_20810</name>
</gene>
<proteinExistence type="predicted"/>
<dbReference type="RefSeq" id="WP_071064290.1">
    <property type="nucleotide sequence ID" value="NZ_MKIE01000011.1"/>
</dbReference>
<comment type="caution">
    <text evidence="1">The sequence shown here is derived from an EMBL/GenBank/DDBJ whole genome shotgun (WGS) entry which is preliminary data.</text>
</comment>
<name>A0A1S1V569_9FIRM</name>
<organism evidence="1 2">
    <name type="scientific">Andreesenia angusta</name>
    <dbReference type="NCBI Taxonomy" id="39480"/>
    <lineage>
        <taxon>Bacteria</taxon>
        <taxon>Bacillati</taxon>
        <taxon>Bacillota</taxon>
        <taxon>Tissierellia</taxon>
        <taxon>Tissierellales</taxon>
        <taxon>Gottschalkiaceae</taxon>
        <taxon>Andreesenia</taxon>
    </lineage>
</organism>
<dbReference type="STRING" id="39480.EUAN_20810"/>
<dbReference type="SUPFAM" id="SSF69318">
    <property type="entry name" value="Integrin alpha N-terminal domain"/>
    <property type="match status" value="1"/>
</dbReference>
<dbReference type="PROSITE" id="PS51257">
    <property type="entry name" value="PROKAR_LIPOPROTEIN"/>
    <property type="match status" value="1"/>
</dbReference>
<keyword evidence="2" id="KW-1185">Reference proteome</keyword>
<evidence type="ECO:0000313" key="2">
    <source>
        <dbReference type="Proteomes" id="UP000180254"/>
    </source>
</evidence>
<dbReference type="AlphaFoldDB" id="A0A1S1V569"/>